<reference evidence="3" key="1">
    <citation type="submission" date="2025-08" db="UniProtKB">
        <authorList>
            <consortium name="RefSeq"/>
        </authorList>
    </citation>
    <scope>IDENTIFICATION</scope>
    <source>
        <strain evidence="3">OHB3-1</strain>
    </source>
</reference>
<dbReference type="GeneID" id="111012973"/>
<organism evidence="2 3">
    <name type="scientific">Momordica charantia</name>
    <name type="common">Bitter gourd</name>
    <name type="synonym">Balsam pear</name>
    <dbReference type="NCBI Taxonomy" id="3673"/>
    <lineage>
        <taxon>Eukaryota</taxon>
        <taxon>Viridiplantae</taxon>
        <taxon>Streptophyta</taxon>
        <taxon>Embryophyta</taxon>
        <taxon>Tracheophyta</taxon>
        <taxon>Spermatophyta</taxon>
        <taxon>Magnoliopsida</taxon>
        <taxon>eudicotyledons</taxon>
        <taxon>Gunneridae</taxon>
        <taxon>Pentapetalae</taxon>
        <taxon>rosids</taxon>
        <taxon>fabids</taxon>
        <taxon>Cucurbitales</taxon>
        <taxon>Cucurbitaceae</taxon>
        <taxon>Momordiceae</taxon>
        <taxon>Momordica</taxon>
    </lineage>
</organism>
<dbReference type="InterPro" id="IPR011992">
    <property type="entry name" value="EF-hand-dom_pair"/>
</dbReference>
<dbReference type="RefSeq" id="XP_022142975.1">
    <property type="nucleotide sequence ID" value="XM_022287283.1"/>
</dbReference>
<feature type="domain" description="EF-hand" evidence="1">
    <location>
        <begin position="119"/>
        <end position="154"/>
    </location>
</feature>
<keyword evidence="2" id="KW-1185">Reference proteome</keyword>
<dbReference type="KEGG" id="mcha:111012973"/>
<dbReference type="SUPFAM" id="SSF47473">
    <property type="entry name" value="EF-hand"/>
    <property type="match status" value="1"/>
</dbReference>
<dbReference type="PANTHER" id="PTHR34574:SF3">
    <property type="entry name" value="CALCIUM-BINDING EF HAND FAMILY PROTEIN"/>
    <property type="match status" value="1"/>
</dbReference>
<dbReference type="GO" id="GO:0005509">
    <property type="term" value="F:calcium ion binding"/>
    <property type="evidence" value="ECO:0007669"/>
    <property type="project" value="InterPro"/>
</dbReference>
<evidence type="ECO:0000313" key="3">
    <source>
        <dbReference type="RefSeq" id="XP_022142975.1"/>
    </source>
</evidence>
<sequence length="328" mass="36357">MSEAAITVLDGTHLQHIDLSLPFPDGGLTGAQLLHLADSKASSSLFGLALPETLRSSALSRIGLPDIVAFRRSELTPERASEILRGYVSAIADGLGEDPLVVSILDGNTLRVFLDDEDDFAMIAENLFTDLDTEDKGKIRKSEIQNALVHMGFEMGVPPLSEYPLLSDILQKHDVKSNKELGQAQFAEVLQPVLQELADALAKKPYVFIQNLKIANGAQIKKLLADEKHFNNVIEKLWQETHKAEDGITTLQKIRNYFEKEWKELGLPPTEANEAVVLLYDAVFADTANENCGSISDKNQFEKLVKEILGTFFEQLEASPVYYDFSPK</sequence>
<gene>
    <name evidence="3" type="primary">LOC111012973</name>
</gene>
<dbReference type="Proteomes" id="UP000504603">
    <property type="component" value="Unplaced"/>
</dbReference>
<name>A0A6J1CMF7_MOMCH</name>
<accession>A0A6J1CMF7</accession>
<evidence type="ECO:0000259" key="1">
    <source>
        <dbReference type="PROSITE" id="PS50222"/>
    </source>
</evidence>
<dbReference type="Gene3D" id="1.10.238.10">
    <property type="entry name" value="EF-hand"/>
    <property type="match status" value="1"/>
</dbReference>
<dbReference type="PROSITE" id="PS50222">
    <property type="entry name" value="EF_HAND_2"/>
    <property type="match status" value="1"/>
</dbReference>
<protein>
    <submittedName>
        <fullName evidence="3">Uncharacterized protein LOC111012973</fullName>
    </submittedName>
</protein>
<dbReference type="AlphaFoldDB" id="A0A6J1CMF7"/>
<dbReference type="InterPro" id="IPR002048">
    <property type="entry name" value="EF_hand_dom"/>
</dbReference>
<dbReference type="OrthoDB" id="2016045at2759"/>
<dbReference type="PANTHER" id="PTHR34574">
    <property type="entry name" value="CALCIUM-BINDING EF-HAND FAMILY PROTEIN-RELATED"/>
    <property type="match status" value="1"/>
</dbReference>
<evidence type="ECO:0000313" key="2">
    <source>
        <dbReference type="Proteomes" id="UP000504603"/>
    </source>
</evidence>
<proteinExistence type="predicted"/>